<dbReference type="RefSeq" id="WP_154429896.1">
    <property type="nucleotide sequence ID" value="NZ_VUNI01000011.1"/>
</dbReference>
<proteinExistence type="predicted"/>
<dbReference type="AlphaFoldDB" id="A0A6L5YT98"/>
<dbReference type="SUPFAM" id="SSF46689">
    <property type="entry name" value="Homeodomain-like"/>
    <property type="match status" value="1"/>
</dbReference>
<dbReference type="InterPro" id="IPR050204">
    <property type="entry name" value="AraC_XylS_family_regulators"/>
</dbReference>
<dbReference type="SMART" id="SM00342">
    <property type="entry name" value="HTH_ARAC"/>
    <property type="match status" value="1"/>
</dbReference>
<dbReference type="InterPro" id="IPR018060">
    <property type="entry name" value="HTH_AraC"/>
</dbReference>
<comment type="caution">
    <text evidence="5">The sequence shown here is derived from an EMBL/GenBank/DDBJ whole genome shotgun (WGS) entry which is preliminary data.</text>
</comment>
<name>A0A6L5YT98_9FIRM</name>
<evidence type="ECO:0000259" key="4">
    <source>
        <dbReference type="PROSITE" id="PS01124"/>
    </source>
</evidence>
<dbReference type="PROSITE" id="PS01124">
    <property type="entry name" value="HTH_ARAC_FAMILY_2"/>
    <property type="match status" value="1"/>
</dbReference>
<dbReference type="Proteomes" id="UP000474024">
    <property type="component" value="Unassembled WGS sequence"/>
</dbReference>
<organism evidence="5 6">
    <name type="scientific">Roseburia porci</name>
    <dbReference type="NCBI Taxonomy" id="2605790"/>
    <lineage>
        <taxon>Bacteria</taxon>
        <taxon>Bacillati</taxon>
        <taxon>Bacillota</taxon>
        <taxon>Clostridia</taxon>
        <taxon>Lachnospirales</taxon>
        <taxon>Lachnospiraceae</taxon>
        <taxon>Roseburia</taxon>
    </lineage>
</organism>
<sequence>MNLLQPYVQKNAKGYQSMRAKSSHIFEYYAFEEEPAAQPINAVPDGCVDLLYAIGENDVHCFLGGTVLKMKYWPFEKNRMYFGIRFQPGQCILPKGISIGDIINTDIEIPSTAYGADIDEQLSHTESMKERAAMIHKVLADARQSQSSPNSKEGIEAYIRNRIYETKGTVSIKEISQDTGYSECYVRRAFHEMHGISPKTFEKIVRFQNTLEEMALHKDMAFYDMAQESGYYDQSHMVKEFKSFTGLTPENYQRYMANV</sequence>
<keyword evidence="2" id="KW-0238">DNA-binding</keyword>
<reference evidence="5 6" key="1">
    <citation type="submission" date="2019-08" db="EMBL/GenBank/DDBJ databases">
        <title>In-depth cultivation of the pig gut microbiome towards novel bacterial diversity and tailored functional studies.</title>
        <authorList>
            <person name="Wylensek D."/>
            <person name="Hitch T.C.A."/>
            <person name="Clavel T."/>
        </authorList>
    </citation>
    <scope>NUCLEOTIDE SEQUENCE [LARGE SCALE GENOMIC DNA]</scope>
    <source>
        <strain evidence="5 6">MUC/MUC-530-WT-4D</strain>
    </source>
</reference>
<evidence type="ECO:0000256" key="1">
    <source>
        <dbReference type="ARBA" id="ARBA00023015"/>
    </source>
</evidence>
<dbReference type="Pfam" id="PF12833">
    <property type="entry name" value="HTH_18"/>
    <property type="match status" value="1"/>
</dbReference>
<dbReference type="GO" id="GO:0043565">
    <property type="term" value="F:sequence-specific DNA binding"/>
    <property type="evidence" value="ECO:0007669"/>
    <property type="project" value="InterPro"/>
</dbReference>
<dbReference type="EMBL" id="VUNI01000011">
    <property type="protein sequence ID" value="MST74931.1"/>
    <property type="molecule type" value="Genomic_DNA"/>
</dbReference>
<dbReference type="InterPro" id="IPR009057">
    <property type="entry name" value="Homeodomain-like_sf"/>
</dbReference>
<gene>
    <name evidence="5" type="ORF">FYJ75_07790</name>
</gene>
<evidence type="ECO:0000256" key="3">
    <source>
        <dbReference type="ARBA" id="ARBA00023163"/>
    </source>
</evidence>
<evidence type="ECO:0000313" key="6">
    <source>
        <dbReference type="Proteomes" id="UP000474024"/>
    </source>
</evidence>
<protein>
    <submittedName>
        <fullName evidence="5">AraC family transcriptional regulator</fullName>
    </submittedName>
</protein>
<keyword evidence="3" id="KW-0804">Transcription</keyword>
<dbReference type="Gene3D" id="1.10.10.60">
    <property type="entry name" value="Homeodomain-like"/>
    <property type="match status" value="1"/>
</dbReference>
<evidence type="ECO:0000313" key="5">
    <source>
        <dbReference type="EMBL" id="MST74931.1"/>
    </source>
</evidence>
<dbReference type="GO" id="GO:0003700">
    <property type="term" value="F:DNA-binding transcription factor activity"/>
    <property type="evidence" value="ECO:0007669"/>
    <property type="project" value="InterPro"/>
</dbReference>
<accession>A0A6L5YT98</accession>
<keyword evidence="1" id="KW-0805">Transcription regulation</keyword>
<feature type="domain" description="HTH araC/xylS-type" evidence="4">
    <location>
        <begin position="153"/>
        <end position="255"/>
    </location>
</feature>
<keyword evidence="6" id="KW-1185">Reference proteome</keyword>
<dbReference type="PANTHER" id="PTHR46796">
    <property type="entry name" value="HTH-TYPE TRANSCRIPTIONAL ACTIVATOR RHAS-RELATED"/>
    <property type="match status" value="1"/>
</dbReference>
<evidence type="ECO:0000256" key="2">
    <source>
        <dbReference type="ARBA" id="ARBA00023125"/>
    </source>
</evidence>